<dbReference type="GO" id="GO:0005524">
    <property type="term" value="F:ATP binding"/>
    <property type="evidence" value="ECO:0007669"/>
    <property type="project" value="InterPro"/>
</dbReference>
<gene>
    <name evidence="3" type="ORF">PHLGIDRAFT_189642</name>
</gene>
<protein>
    <recommendedName>
        <fullName evidence="2">ATPase AAA-type core domain-containing protein</fullName>
    </recommendedName>
</protein>
<feature type="compositionally biased region" description="Low complexity" evidence="1">
    <location>
        <begin position="403"/>
        <end position="422"/>
    </location>
</feature>
<name>A0A0C3PFY6_PHLG1</name>
<dbReference type="GO" id="GO:0016887">
    <property type="term" value="F:ATP hydrolysis activity"/>
    <property type="evidence" value="ECO:0007669"/>
    <property type="project" value="InterPro"/>
</dbReference>
<dbReference type="InterPro" id="IPR003959">
    <property type="entry name" value="ATPase_AAA_core"/>
</dbReference>
<organism evidence="3 4">
    <name type="scientific">Phlebiopsis gigantea (strain 11061_1 CR5-6)</name>
    <name type="common">White-rot fungus</name>
    <name type="synonym">Peniophora gigantea</name>
    <dbReference type="NCBI Taxonomy" id="745531"/>
    <lineage>
        <taxon>Eukaryota</taxon>
        <taxon>Fungi</taxon>
        <taxon>Dikarya</taxon>
        <taxon>Basidiomycota</taxon>
        <taxon>Agaricomycotina</taxon>
        <taxon>Agaricomycetes</taxon>
        <taxon>Polyporales</taxon>
        <taxon>Phanerochaetaceae</taxon>
        <taxon>Phlebiopsis</taxon>
    </lineage>
</organism>
<dbReference type="SUPFAM" id="SSF52540">
    <property type="entry name" value="P-loop containing nucleoside triphosphate hydrolases"/>
    <property type="match status" value="1"/>
</dbReference>
<sequence>MDGSSACGFFDLILGLFIEADVKAAGKVIVLDEAHKYLSDTQSGTSTRLTDSLLSVIRQQRHLATRVIISTQEPTVVPSKFLDLCSFIIAHRFSSPAWLKLLAQHVSAAESSFDELFNKIVSLRTGQAIIFAASGIGMRENHDADPWHSGDSGMGAPEDSGIVAPIGQGYLHVQSRLRVTTDGGHSILAVNDPGHTTRFGRVLRSDDTEQASTSHASPGGTSASAERTAGAAAPPCTQPIASVTQAAQAAIAASPPPSLSPVVQSTPLSSTHSSEKVPNPAVYKSQSAPSVFVLTGALHKFRPLVVYLQKAIASGPCGPILVKTAREYFIEKSPQEYDNTIDGVLDEALQLGLIQYALSARLKIQLVPGAEYRLGEAAKPKPVPPPEPDSPVVRISKTDPLKTSSAPPTSSVSPLVSTASGSKLSTPVAKPSPVTGVHKMHLTDKAIRFVPLVEYLLAQKQSGCTEIKVATIRKRFGAAVQEIIQDAITRNIVCHVKGAAKSKICLVPTTITW</sequence>
<evidence type="ECO:0000256" key="1">
    <source>
        <dbReference type="SAM" id="MobiDB-lite"/>
    </source>
</evidence>
<feature type="region of interest" description="Disordered" evidence="1">
    <location>
        <begin position="254"/>
        <end position="281"/>
    </location>
</feature>
<dbReference type="Gene3D" id="3.40.50.300">
    <property type="entry name" value="P-loop containing nucleotide triphosphate hydrolases"/>
    <property type="match status" value="1"/>
</dbReference>
<feature type="region of interest" description="Disordered" evidence="1">
    <location>
        <begin position="376"/>
        <end position="430"/>
    </location>
</feature>
<reference evidence="3 4" key="1">
    <citation type="journal article" date="2014" name="PLoS Genet.">
        <title>Analysis of the Phlebiopsis gigantea genome, transcriptome and secretome provides insight into its pioneer colonization strategies of wood.</title>
        <authorList>
            <person name="Hori C."/>
            <person name="Ishida T."/>
            <person name="Igarashi K."/>
            <person name="Samejima M."/>
            <person name="Suzuki H."/>
            <person name="Master E."/>
            <person name="Ferreira P."/>
            <person name="Ruiz-Duenas F.J."/>
            <person name="Held B."/>
            <person name="Canessa P."/>
            <person name="Larrondo L.F."/>
            <person name="Schmoll M."/>
            <person name="Druzhinina I.S."/>
            <person name="Kubicek C.P."/>
            <person name="Gaskell J.A."/>
            <person name="Kersten P."/>
            <person name="St John F."/>
            <person name="Glasner J."/>
            <person name="Sabat G."/>
            <person name="Splinter BonDurant S."/>
            <person name="Syed K."/>
            <person name="Yadav J."/>
            <person name="Mgbeahuruike A.C."/>
            <person name="Kovalchuk A."/>
            <person name="Asiegbu F.O."/>
            <person name="Lackner G."/>
            <person name="Hoffmeister D."/>
            <person name="Rencoret J."/>
            <person name="Gutierrez A."/>
            <person name="Sun H."/>
            <person name="Lindquist E."/>
            <person name="Barry K."/>
            <person name="Riley R."/>
            <person name="Grigoriev I.V."/>
            <person name="Henrissat B."/>
            <person name="Kues U."/>
            <person name="Berka R.M."/>
            <person name="Martinez A.T."/>
            <person name="Covert S.F."/>
            <person name="Blanchette R.A."/>
            <person name="Cullen D."/>
        </authorList>
    </citation>
    <scope>NUCLEOTIDE SEQUENCE [LARGE SCALE GENOMIC DNA]</scope>
    <source>
        <strain evidence="3 4">11061_1 CR5-6</strain>
    </source>
</reference>
<dbReference type="Pfam" id="PF00004">
    <property type="entry name" value="AAA"/>
    <property type="match status" value="1"/>
</dbReference>
<dbReference type="InterPro" id="IPR027417">
    <property type="entry name" value="P-loop_NTPase"/>
</dbReference>
<feature type="compositionally biased region" description="Low complexity" evidence="1">
    <location>
        <begin position="219"/>
        <end position="236"/>
    </location>
</feature>
<dbReference type="HOGENOM" id="CLU_531105_0_0_1"/>
<dbReference type="OrthoDB" id="2316594at2759"/>
<evidence type="ECO:0000259" key="2">
    <source>
        <dbReference type="Pfam" id="PF00004"/>
    </source>
</evidence>
<evidence type="ECO:0000313" key="4">
    <source>
        <dbReference type="Proteomes" id="UP000053257"/>
    </source>
</evidence>
<evidence type="ECO:0000313" key="3">
    <source>
        <dbReference type="EMBL" id="KIP04588.1"/>
    </source>
</evidence>
<dbReference type="EMBL" id="KN840569">
    <property type="protein sequence ID" value="KIP04588.1"/>
    <property type="molecule type" value="Genomic_DNA"/>
</dbReference>
<keyword evidence="4" id="KW-1185">Reference proteome</keyword>
<dbReference type="STRING" id="745531.A0A0C3PFY6"/>
<proteinExistence type="predicted"/>
<dbReference type="Proteomes" id="UP000053257">
    <property type="component" value="Unassembled WGS sequence"/>
</dbReference>
<feature type="region of interest" description="Disordered" evidence="1">
    <location>
        <begin position="206"/>
        <end position="236"/>
    </location>
</feature>
<feature type="domain" description="ATPase AAA-type core" evidence="2">
    <location>
        <begin position="15"/>
        <end position="89"/>
    </location>
</feature>
<feature type="compositionally biased region" description="Low complexity" evidence="1">
    <location>
        <begin position="260"/>
        <end position="271"/>
    </location>
</feature>
<accession>A0A0C3PFY6</accession>
<dbReference type="AlphaFoldDB" id="A0A0C3PFY6"/>